<evidence type="ECO:0000313" key="1">
    <source>
        <dbReference type="EMBL" id="CAA2136769.1"/>
    </source>
</evidence>
<protein>
    <submittedName>
        <fullName evidence="1">Uncharacterized protein</fullName>
    </submittedName>
</protein>
<geneLocation type="plasmid" evidence="1">
    <name>1</name>
</geneLocation>
<dbReference type="AlphaFoldDB" id="A0A679JDE0"/>
<gene>
    <name evidence="1" type="ORF">MBLL_00328</name>
</gene>
<reference evidence="1" key="1">
    <citation type="submission" date="2019-12" db="EMBL/GenBank/DDBJ databases">
        <authorList>
            <person name="Cremers G."/>
        </authorList>
    </citation>
    <scope>NUCLEOTIDE SEQUENCE</scope>
    <source>
        <strain evidence="1">Mbul2</strain>
        <plasmid evidence="1">1</plasmid>
    </source>
</reference>
<keyword evidence="1" id="KW-0614">Plasmid</keyword>
<sequence length="53" mass="6075">MRNPNRRVALSIAREYEPKALLPDAETVRREPAFRRIGSSKLCAWPHIDVETG</sequence>
<accession>A0A679JDE0</accession>
<dbReference type="EMBL" id="LR743510">
    <property type="protein sequence ID" value="CAA2136769.1"/>
    <property type="molecule type" value="Genomic_DNA"/>
</dbReference>
<name>A0A679JDE0_9HYPH</name>
<organism evidence="1">
    <name type="scientific">Methylobacterium bullatum</name>
    <dbReference type="NCBI Taxonomy" id="570505"/>
    <lineage>
        <taxon>Bacteria</taxon>
        <taxon>Pseudomonadati</taxon>
        <taxon>Pseudomonadota</taxon>
        <taxon>Alphaproteobacteria</taxon>
        <taxon>Hyphomicrobiales</taxon>
        <taxon>Methylobacteriaceae</taxon>
        <taxon>Methylobacterium</taxon>
    </lineage>
</organism>
<proteinExistence type="predicted"/>